<name>A0AAV5W0X6_9BILA</name>
<dbReference type="Proteomes" id="UP001432322">
    <property type="component" value="Unassembled WGS sequence"/>
</dbReference>
<comment type="caution">
    <text evidence="1">The sequence shown here is derived from an EMBL/GenBank/DDBJ whole genome shotgun (WGS) entry which is preliminary data.</text>
</comment>
<accession>A0AAV5W0X6</accession>
<reference evidence="1" key="1">
    <citation type="submission" date="2023-10" db="EMBL/GenBank/DDBJ databases">
        <title>Genome assembly of Pristionchus species.</title>
        <authorList>
            <person name="Yoshida K."/>
            <person name="Sommer R.J."/>
        </authorList>
    </citation>
    <scope>NUCLEOTIDE SEQUENCE</scope>
    <source>
        <strain evidence="1">RS5133</strain>
    </source>
</reference>
<sequence length="105" mass="12291">SGTVFYVRDKLESSIYVFSDGLKVPAFKTWDGEISDFQCFGIKMYFITTTRKIYTAQRRSTDSFYNPIEIEITFIRDLKNGEIIRSFTLISRTINEEVVIYRACD</sequence>
<evidence type="ECO:0008006" key="3">
    <source>
        <dbReference type="Google" id="ProtNLM"/>
    </source>
</evidence>
<evidence type="ECO:0000313" key="1">
    <source>
        <dbReference type="EMBL" id="GMT25481.1"/>
    </source>
</evidence>
<keyword evidence="2" id="KW-1185">Reference proteome</keyword>
<proteinExistence type="predicted"/>
<dbReference type="EMBL" id="BTSY01000004">
    <property type="protein sequence ID" value="GMT25481.1"/>
    <property type="molecule type" value="Genomic_DNA"/>
</dbReference>
<feature type="non-terminal residue" evidence="1">
    <location>
        <position position="105"/>
    </location>
</feature>
<organism evidence="1 2">
    <name type="scientific">Pristionchus fissidentatus</name>
    <dbReference type="NCBI Taxonomy" id="1538716"/>
    <lineage>
        <taxon>Eukaryota</taxon>
        <taxon>Metazoa</taxon>
        <taxon>Ecdysozoa</taxon>
        <taxon>Nematoda</taxon>
        <taxon>Chromadorea</taxon>
        <taxon>Rhabditida</taxon>
        <taxon>Rhabditina</taxon>
        <taxon>Diplogasteromorpha</taxon>
        <taxon>Diplogasteroidea</taxon>
        <taxon>Neodiplogasteridae</taxon>
        <taxon>Pristionchus</taxon>
    </lineage>
</organism>
<protein>
    <recommendedName>
        <fullName evidence="3">Lipocalin/cytosolic fatty-acid binding domain-containing protein</fullName>
    </recommendedName>
</protein>
<dbReference type="AlphaFoldDB" id="A0AAV5W0X6"/>
<evidence type="ECO:0000313" key="2">
    <source>
        <dbReference type="Proteomes" id="UP001432322"/>
    </source>
</evidence>
<gene>
    <name evidence="1" type="ORF">PFISCL1PPCAC_16778</name>
</gene>
<feature type="non-terminal residue" evidence="1">
    <location>
        <position position="1"/>
    </location>
</feature>